<dbReference type="EMBL" id="BLWC01000001">
    <property type="protein sequence ID" value="GFN00966.1"/>
    <property type="molecule type" value="Genomic_DNA"/>
</dbReference>
<dbReference type="Proteomes" id="UP000530403">
    <property type="component" value="Unassembled WGS sequence"/>
</dbReference>
<dbReference type="RefSeq" id="WP_179764349.1">
    <property type="nucleotide sequence ID" value="NZ_JACCCF010000001.1"/>
</dbReference>
<proteinExistence type="predicted"/>
<protein>
    <submittedName>
        <fullName evidence="2">Uncharacterized protein</fullName>
    </submittedName>
</protein>
<dbReference type="EMBL" id="JACCCF010000001">
    <property type="protein sequence ID" value="NYE44433.1"/>
    <property type="molecule type" value="Genomic_DNA"/>
</dbReference>
<keyword evidence="4" id="KW-1185">Reference proteome</keyword>
<evidence type="ECO:0000313" key="5">
    <source>
        <dbReference type="Proteomes" id="UP000530403"/>
    </source>
</evidence>
<dbReference type="AlphaFoldDB" id="A0A7J0CES0"/>
<dbReference type="Proteomes" id="UP000498980">
    <property type="component" value="Unassembled WGS sequence"/>
</dbReference>
<reference evidence="3 5" key="2">
    <citation type="submission" date="2020-07" db="EMBL/GenBank/DDBJ databases">
        <title>Sequencing the genomes of 1000 actinobacteria strains.</title>
        <authorList>
            <person name="Klenk H.-P."/>
        </authorList>
    </citation>
    <scope>NUCLEOTIDE SEQUENCE [LARGE SCALE GENOMIC DNA]</scope>
    <source>
        <strain evidence="3 5">DSM 41455</strain>
    </source>
</reference>
<reference evidence="2 4" key="1">
    <citation type="submission" date="2020-05" db="EMBL/GenBank/DDBJ databases">
        <title>Whole genome shotgun sequence of Streptomyces fulvorobeus NBRC 15897.</title>
        <authorList>
            <person name="Komaki H."/>
            <person name="Tamura T."/>
        </authorList>
    </citation>
    <scope>NUCLEOTIDE SEQUENCE [LARGE SCALE GENOMIC DNA]</scope>
    <source>
        <strain evidence="2 4">NBRC 15897</strain>
    </source>
</reference>
<gene>
    <name evidence="3" type="ORF">HEB29_005444</name>
    <name evidence="2" type="ORF">Sfulv_57760</name>
</gene>
<organism evidence="2 4">
    <name type="scientific">Streptomyces fulvorobeus</name>
    <dbReference type="NCBI Taxonomy" id="284028"/>
    <lineage>
        <taxon>Bacteria</taxon>
        <taxon>Bacillati</taxon>
        <taxon>Actinomycetota</taxon>
        <taxon>Actinomycetes</taxon>
        <taxon>Kitasatosporales</taxon>
        <taxon>Streptomycetaceae</taxon>
        <taxon>Streptomyces</taxon>
    </lineage>
</organism>
<feature type="compositionally biased region" description="Low complexity" evidence="1">
    <location>
        <begin position="35"/>
        <end position="52"/>
    </location>
</feature>
<sequence>MPANPGLHALAAAALTTAVLLARWWATRAARETRGAGAAASPRRRAAPAPAGENSVPDCVAQMHTSLLDPALREADAHLEQYWHKLTALYPHHDGPRQHR</sequence>
<name>A0A7J0CES0_9ACTN</name>
<evidence type="ECO:0000313" key="4">
    <source>
        <dbReference type="Proteomes" id="UP000498980"/>
    </source>
</evidence>
<evidence type="ECO:0000256" key="1">
    <source>
        <dbReference type="SAM" id="MobiDB-lite"/>
    </source>
</evidence>
<feature type="region of interest" description="Disordered" evidence="1">
    <location>
        <begin position="32"/>
        <end position="57"/>
    </location>
</feature>
<comment type="caution">
    <text evidence="2">The sequence shown here is derived from an EMBL/GenBank/DDBJ whole genome shotgun (WGS) entry which is preliminary data.</text>
</comment>
<evidence type="ECO:0000313" key="2">
    <source>
        <dbReference type="EMBL" id="GFN00966.1"/>
    </source>
</evidence>
<evidence type="ECO:0000313" key="3">
    <source>
        <dbReference type="EMBL" id="NYE44433.1"/>
    </source>
</evidence>
<accession>A0A7J0CES0</accession>